<sequence length="399" mass="44114">MISEMQNAEIDLEAIPSNFMCPISLEPMQDPVTLCTGQTYERSSIQRWFDTGHMTCPSTMQNLSDFSLTPNNTLRHLIDSWYFRHGVLYRKEIYGQQQVKHLLYQIRTSQQQSKATALNELNDLLQEIEVLRTFALEEGAFEVLLSLMAPSNPCCVIEAAVAVILRLPLDDPVKRNLATPAGVIVLTDLLYEGRMETRIYAANLMKSLVDLEDLTVRIGSRFEIIAGILGMVEERKDSAAMEAGLSCLLSICSCTKNRLPVVKAGAVVSLVDLLPTANNECVETAMAILDLLCSIADGRSALHDYTHSIPILVNAMRKISENSTHHALSILCTLCSSRLEEAILIKAVKAGAVNNLLLIIQSSCSPGLKQKSVQLLKLLSHNSSSSLYLYSNEVSKTFH</sequence>
<evidence type="ECO:0000313" key="2">
    <source>
        <dbReference type="Proteomes" id="UP001162992"/>
    </source>
</evidence>
<name>A0ACC2AC43_DIPCM</name>
<dbReference type="EMBL" id="CM055114">
    <property type="protein sequence ID" value="KAJ7514652.1"/>
    <property type="molecule type" value="Genomic_DNA"/>
</dbReference>
<organism evidence="1 2">
    <name type="scientific">Diphasiastrum complanatum</name>
    <name type="common">Issler's clubmoss</name>
    <name type="synonym">Lycopodium complanatum</name>
    <dbReference type="NCBI Taxonomy" id="34168"/>
    <lineage>
        <taxon>Eukaryota</taxon>
        <taxon>Viridiplantae</taxon>
        <taxon>Streptophyta</taxon>
        <taxon>Embryophyta</taxon>
        <taxon>Tracheophyta</taxon>
        <taxon>Lycopodiopsida</taxon>
        <taxon>Lycopodiales</taxon>
        <taxon>Lycopodiaceae</taxon>
        <taxon>Lycopodioideae</taxon>
        <taxon>Diphasiastrum</taxon>
    </lineage>
</organism>
<reference evidence="2" key="1">
    <citation type="journal article" date="2024" name="Proc. Natl. Acad. Sci. U.S.A.">
        <title>Extraordinary preservation of gene collinearity over three hundred million years revealed in homosporous lycophytes.</title>
        <authorList>
            <person name="Li C."/>
            <person name="Wickell D."/>
            <person name="Kuo L.Y."/>
            <person name="Chen X."/>
            <person name="Nie B."/>
            <person name="Liao X."/>
            <person name="Peng D."/>
            <person name="Ji J."/>
            <person name="Jenkins J."/>
            <person name="Williams M."/>
            <person name="Shu S."/>
            <person name="Plott C."/>
            <person name="Barry K."/>
            <person name="Rajasekar S."/>
            <person name="Grimwood J."/>
            <person name="Han X."/>
            <person name="Sun S."/>
            <person name="Hou Z."/>
            <person name="He W."/>
            <person name="Dai G."/>
            <person name="Sun C."/>
            <person name="Schmutz J."/>
            <person name="Leebens-Mack J.H."/>
            <person name="Li F.W."/>
            <person name="Wang L."/>
        </authorList>
    </citation>
    <scope>NUCLEOTIDE SEQUENCE [LARGE SCALE GENOMIC DNA]</scope>
    <source>
        <strain evidence="2">cv. PW_Plant_1</strain>
    </source>
</reference>
<keyword evidence="2" id="KW-1185">Reference proteome</keyword>
<accession>A0ACC2AC43</accession>
<gene>
    <name evidence="1" type="ORF">O6H91_23G053800</name>
</gene>
<comment type="caution">
    <text evidence="1">The sequence shown here is derived from an EMBL/GenBank/DDBJ whole genome shotgun (WGS) entry which is preliminary data.</text>
</comment>
<evidence type="ECO:0000313" key="1">
    <source>
        <dbReference type="EMBL" id="KAJ7514652.1"/>
    </source>
</evidence>
<dbReference type="Proteomes" id="UP001162992">
    <property type="component" value="Chromosome 23"/>
</dbReference>
<protein>
    <submittedName>
        <fullName evidence="1">Uncharacterized protein</fullName>
    </submittedName>
</protein>
<proteinExistence type="predicted"/>